<sequence length="471" mass="53658">MQITLAGYNVDAEVLAELTAGQNRQDVTPETLSASYARISRDPRPINELRKTAREEVEKARKSNSTIIFKMGHHSVAEHAVFNFDILDVSRLALEEIEKFRLCSYTEKSQRYQKLEGGFAVPEEIKGGEFEKRFVEVVEKQNSCYQGLTTKGIEPEDARYITSMATPGQVGMTVNARSLELLVRRFASSELAEVREAGRKMYALAARIAPSILLFVGENDFDRKTYAGLREHFKGRWEGKRRVSRSCELVDYTGKADDKLIAALLHVSSGISFRNCRRIARNMRGKERREAIKKSCQYMEFYDAVIREFEHINLTYDLILSSACFAQMKRHRMAAITSQKYDPALGVTVPPKIKEAGEGKYFLEMVKETERVYYEMADKEPAAARYVLTGAHRKRILLTLNARELYHISRLREDAHAQWDIRKTAASMTAAAQKVMPAALQLIGGKDRYPEVYRKVYGRPPKVFPPGEVTK</sequence>
<dbReference type="Gene3D" id="3.30.1360.170">
    <property type="match status" value="2"/>
</dbReference>
<dbReference type="GO" id="GO:0006231">
    <property type="term" value="P:dTMP biosynthetic process"/>
    <property type="evidence" value="ECO:0007669"/>
    <property type="project" value="InterPro"/>
</dbReference>
<gene>
    <name evidence="1" type="ORF">HZB08_00750</name>
</gene>
<dbReference type="SUPFAM" id="SSF69796">
    <property type="entry name" value="Thymidylate synthase-complementing protein Thy1"/>
    <property type="match status" value="2"/>
</dbReference>
<comment type="caution">
    <text evidence="1">The sequence shown here is derived from an EMBL/GenBank/DDBJ whole genome shotgun (WGS) entry which is preliminary data.</text>
</comment>
<proteinExistence type="predicted"/>
<reference evidence="1" key="1">
    <citation type="submission" date="2020-07" db="EMBL/GenBank/DDBJ databases">
        <title>Huge and variable diversity of episymbiotic CPR bacteria and DPANN archaea in groundwater ecosystems.</title>
        <authorList>
            <person name="He C.Y."/>
            <person name="Keren R."/>
            <person name="Whittaker M."/>
            <person name="Farag I.F."/>
            <person name="Doudna J."/>
            <person name="Cate J.H.D."/>
            <person name="Banfield J.F."/>
        </authorList>
    </citation>
    <scope>NUCLEOTIDE SEQUENCE</scope>
    <source>
        <strain evidence="1">NC_groundwater_1860_Pr3_B-0.1um_51_7</strain>
    </source>
</reference>
<dbReference type="PANTHER" id="PTHR34934:SF1">
    <property type="entry name" value="FLAVIN-DEPENDENT THYMIDYLATE SYNTHASE"/>
    <property type="match status" value="1"/>
</dbReference>
<organism evidence="1 2">
    <name type="scientific">Candidatus Saganbacteria bacterium</name>
    <dbReference type="NCBI Taxonomy" id="2575572"/>
    <lineage>
        <taxon>Bacteria</taxon>
        <taxon>Bacillati</taxon>
        <taxon>Saganbacteria</taxon>
    </lineage>
</organism>
<dbReference type="GO" id="GO:0004799">
    <property type="term" value="F:thymidylate synthase activity"/>
    <property type="evidence" value="ECO:0007669"/>
    <property type="project" value="TreeGrafter"/>
</dbReference>
<dbReference type="GO" id="GO:0050660">
    <property type="term" value="F:flavin adenine dinucleotide binding"/>
    <property type="evidence" value="ECO:0007669"/>
    <property type="project" value="InterPro"/>
</dbReference>
<dbReference type="Pfam" id="PF02511">
    <property type="entry name" value="Thy1"/>
    <property type="match status" value="2"/>
</dbReference>
<dbReference type="InterPro" id="IPR003669">
    <property type="entry name" value="Thymidylate_synthase_ThyX"/>
</dbReference>
<dbReference type="CDD" id="cd20175">
    <property type="entry name" value="ThyX"/>
    <property type="match status" value="2"/>
</dbReference>
<dbReference type="GO" id="GO:0050797">
    <property type="term" value="F:thymidylate synthase (FAD) activity"/>
    <property type="evidence" value="ECO:0007669"/>
    <property type="project" value="InterPro"/>
</dbReference>
<dbReference type="EMBL" id="JACRKR010000035">
    <property type="protein sequence ID" value="MBI5078536.1"/>
    <property type="molecule type" value="Genomic_DNA"/>
</dbReference>
<dbReference type="AlphaFoldDB" id="A0A9D6UNN5"/>
<dbReference type="PANTHER" id="PTHR34934">
    <property type="entry name" value="FLAVIN-DEPENDENT THYMIDYLATE SYNTHASE"/>
    <property type="match status" value="1"/>
</dbReference>
<evidence type="ECO:0000313" key="1">
    <source>
        <dbReference type="EMBL" id="MBI5078536.1"/>
    </source>
</evidence>
<dbReference type="PROSITE" id="PS51331">
    <property type="entry name" value="THYX"/>
    <property type="match status" value="2"/>
</dbReference>
<evidence type="ECO:0000313" key="2">
    <source>
        <dbReference type="Proteomes" id="UP000808761"/>
    </source>
</evidence>
<protein>
    <submittedName>
        <fullName evidence="1">FAD-dependent thymidylate synthase</fullName>
    </submittedName>
</protein>
<dbReference type="InterPro" id="IPR036098">
    <property type="entry name" value="Thymidylate_synthase_ThyX_sf"/>
</dbReference>
<dbReference type="GO" id="GO:0070402">
    <property type="term" value="F:NADPH binding"/>
    <property type="evidence" value="ECO:0007669"/>
    <property type="project" value="TreeGrafter"/>
</dbReference>
<accession>A0A9D6UNN5</accession>
<dbReference type="Proteomes" id="UP000808761">
    <property type="component" value="Unassembled WGS sequence"/>
</dbReference>
<name>A0A9D6UNN5_UNCSA</name>